<dbReference type="GO" id="GO:0009306">
    <property type="term" value="P:protein secretion"/>
    <property type="evidence" value="ECO:0007669"/>
    <property type="project" value="InterPro"/>
</dbReference>
<keyword evidence="8" id="KW-1185">Reference proteome</keyword>
<evidence type="ECO:0000256" key="1">
    <source>
        <dbReference type="ARBA" id="ARBA00004167"/>
    </source>
</evidence>
<dbReference type="PANTHER" id="PTHR36985:SF1">
    <property type="entry name" value="TRANSLOCATION AND ASSEMBLY MODULE SUBUNIT TAMB"/>
    <property type="match status" value="1"/>
</dbReference>
<evidence type="ECO:0000256" key="4">
    <source>
        <dbReference type="ARBA" id="ARBA00023136"/>
    </source>
</evidence>
<accession>A0A091BPV4</accession>
<evidence type="ECO:0000256" key="5">
    <source>
        <dbReference type="SAM" id="Phobius"/>
    </source>
</evidence>
<dbReference type="Pfam" id="PF04357">
    <property type="entry name" value="TamB"/>
    <property type="match status" value="1"/>
</dbReference>
<evidence type="ECO:0000313" key="7">
    <source>
        <dbReference type="EMBL" id="KFN46345.1"/>
    </source>
</evidence>
<proteinExistence type="predicted"/>
<evidence type="ECO:0000313" key="8">
    <source>
        <dbReference type="Proteomes" id="UP000029393"/>
    </source>
</evidence>
<evidence type="ECO:0000259" key="6">
    <source>
        <dbReference type="Pfam" id="PF04357"/>
    </source>
</evidence>
<reference evidence="7 8" key="1">
    <citation type="submission" date="2013-09" db="EMBL/GenBank/DDBJ databases">
        <title>Genome sequencing of Arenimonas metalli.</title>
        <authorList>
            <person name="Chen F."/>
            <person name="Wang G."/>
        </authorList>
    </citation>
    <scope>NUCLEOTIDE SEQUENCE [LARGE SCALE GENOMIC DNA]</scope>
    <source>
        <strain evidence="7 8">CF5-1</strain>
    </source>
</reference>
<feature type="domain" description="Translocation and assembly module TamB C-terminal" evidence="6">
    <location>
        <begin position="925"/>
        <end position="1252"/>
    </location>
</feature>
<comment type="subcellular location">
    <subcellularLocation>
        <location evidence="1">Membrane</location>
        <topology evidence="1">Single-pass membrane protein</topology>
    </subcellularLocation>
</comment>
<dbReference type="eggNOG" id="COG2911">
    <property type="taxonomic scope" value="Bacteria"/>
</dbReference>
<keyword evidence="4 5" id="KW-0472">Membrane</keyword>
<evidence type="ECO:0000256" key="2">
    <source>
        <dbReference type="ARBA" id="ARBA00022692"/>
    </source>
</evidence>
<dbReference type="Proteomes" id="UP000029393">
    <property type="component" value="Unassembled WGS sequence"/>
</dbReference>
<dbReference type="GO" id="GO:0005886">
    <property type="term" value="C:plasma membrane"/>
    <property type="evidence" value="ECO:0007669"/>
    <property type="project" value="InterPro"/>
</dbReference>
<dbReference type="PANTHER" id="PTHR36985">
    <property type="entry name" value="TRANSLOCATION AND ASSEMBLY MODULE SUBUNIT TAMB"/>
    <property type="match status" value="1"/>
</dbReference>
<organism evidence="7 8">
    <name type="scientific">Arenimonas metalli CF5-1</name>
    <dbReference type="NCBI Taxonomy" id="1384056"/>
    <lineage>
        <taxon>Bacteria</taxon>
        <taxon>Pseudomonadati</taxon>
        <taxon>Pseudomonadota</taxon>
        <taxon>Gammaproteobacteria</taxon>
        <taxon>Lysobacterales</taxon>
        <taxon>Lysobacteraceae</taxon>
        <taxon>Arenimonas</taxon>
    </lineage>
</organism>
<dbReference type="STRING" id="1384056.N787_10805"/>
<comment type="caution">
    <text evidence="7">The sequence shown here is derived from an EMBL/GenBank/DDBJ whole genome shotgun (WGS) entry which is preliminary data.</text>
</comment>
<dbReference type="AlphaFoldDB" id="A0A091BPV4"/>
<protein>
    <recommendedName>
        <fullName evidence="6">Translocation and assembly module TamB C-terminal domain-containing protein</fullName>
    </recommendedName>
</protein>
<feature type="transmembrane region" description="Helical" evidence="5">
    <location>
        <begin position="21"/>
        <end position="39"/>
    </location>
</feature>
<dbReference type="PATRIC" id="fig|1384056.3.peg.1381"/>
<dbReference type="InterPro" id="IPR007452">
    <property type="entry name" value="TamB_C"/>
</dbReference>
<evidence type="ECO:0000256" key="3">
    <source>
        <dbReference type="ARBA" id="ARBA00022989"/>
    </source>
</evidence>
<gene>
    <name evidence="7" type="ORF">N787_10805</name>
</gene>
<dbReference type="GO" id="GO:0097347">
    <property type="term" value="C:TAM protein secretion complex"/>
    <property type="evidence" value="ECO:0007669"/>
    <property type="project" value="TreeGrafter"/>
</dbReference>
<keyword evidence="3 5" id="KW-1133">Transmembrane helix</keyword>
<keyword evidence="2 5" id="KW-0812">Transmembrane</keyword>
<dbReference type="EMBL" id="AVCK01000017">
    <property type="protein sequence ID" value="KFN46345.1"/>
    <property type="molecule type" value="Genomic_DNA"/>
</dbReference>
<sequence length="1253" mass="132740">MTAAPRPPRSFARRWGRRVGGGGVLLVLAAGVLLFWLLATSGGRDELLGRLLRTLPPESLQYSRAEGTVSGPLVLHDVVYRQEGLEFRARRVLLDARVLPALGRRLQLEALEVDGAELILAPGEDTPFALPEWPEVLPRLAVPLDLRAKRFVIDGFVLRQGESPPWTLVRAEGSDLRLMEGGLRVGALEATHAAGRLSLSGEYLPDRNFRTQLKGRLDLPATDALPAASLAFDGQGDLDRFALEAAGTLSERSALSLAFEDGAGPAPAWTLSAESAGLLPARFGFGEGEAVAFKLDARGSGGLAEVEGRFAQGELALDVLPSKLTLAAGRLQADPLRLQHENGEVVVAGDLEVEGESPRFDLRLATERWRQRPTTAGADALPVDVSGEVTARGRFEAWEIAGDVALVRAGERADVTLAGRGDARQLALDTLRVRTPGGQLDGRGQVAWSPGVAVRLDAALGGFDPGYFLPDYPGAVSGQLVLDATQSDDGRWQGRASLDGLAGQLRGRALGGRARADWNGQRGELDAALRIGDSQVEARGGFGDRYDLQARFAPLQLADLVADGRGRIEGTLSVRGPAAAPDIDAALAGRDLAWGGATADAVSLSGRLPARGAGGDLRLQATDFGLANLAADTLDLHARGSQAAFALDASATGPDGDLALAGDITRTGAEWRAQLDTLALTPKPGPQLSLQGGADLRYGPAGLRLARSCLVADAGGRLCASATGDRFDLEGEALPLALAQPWLPQDDALPLFADGTLDLRANGQRGRDGRWRGEARVDSERGSLRLSPQAQREVFGYTALSLQATLAGDQLDARLEAALADAGRISATLRSGLDPASTMDGQLVLDVRDLAWLELFSPDLASPVGRLQGRLALAGRRDAPEISGQARLGGFAAELPGLGLKLADGEFTLVGDVDGSARLDGSLRSGEGLLRFDGSLNFRDREAPLQLVLQGERVTLASTAEFYVIASPDITLRLHDRQLELRGRMDVPEARMDLEALDSSATVSDDVVVLDPIDGPRERRMPLDMRFTVALGDDVRLKGFGLDGRMRGSLALRERPGRPATATGTLDVSGSYRAYGQSLQIERARLGFANSPYDNPTLDIRAEREFDRVTVGVQVRGTARRPQTTVISNPAMDTSEALSWLVFGRPIGTTTGNEGQQLNAAAMALGAGGNLVAQQIGAQLGLDEAGVVDSRNLGGATFTVGKYVSPRLFLSYGVSLIGTGQVVTLKYLLTRGFDVSIESGNENAASLNWRLER</sequence>
<name>A0A091BPV4_9GAMM</name>